<accession>A0A9R1UKP6</accession>
<dbReference type="Proteomes" id="UP000235145">
    <property type="component" value="Unassembled WGS sequence"/>
</dbReference>
<dbReference type="PROSITE" id="PS51257">
    <property type="entry name" value="PROKAR_LIPOPROTEIN"/>
    <property type="match status" value="1"/>
</dbReference>
<proteinExistence type="predicted"/>
<name>A0A9R1UKP6_LACSA</name>
<gene>
    <name evidence="1" type="ORF">LSAT_V11C900470830</name>
</gene>
<protein>
    <submittedName>
        <fullName evidence="1">Uncharacterized protein</fullName>
    </submittedName>
</protein>
<dbReference type="EMBL" id="NBSK02000009">
    <property type="protein sequence ID" value="KAJ0188730.1"/>
    <property type="molecule type" value="Genomic_DNA"/>
</dbReference>
<evidence type="ECO:0000313" key="2">
    <source>
        <dbReference type="Proteomes" id="UP000235145"/>
    </source>
</evidence>
<sequence length="90" mass="9803">MKIGVGDSIPSSPIRRCHHTATTHPILTVTSCSDLHASISRYHTTSFALSTKSPPVLFLRITQWYRGMDSAPDLITEQDGSFMIGGDTAI</sequence>
<reference evidence="1 2" key="1">
    <citation type="journal article" date="2017" name="Nat. Commun.">
        <title>Genome assembly with in vitro proximity ligation data and whole-genome triplication in lettuce.</title>
        <authorList>
            <person name="Reyes-Chin-Wo S."/>
            <person name="Wang Z."/>
            <person name="Yang X."/>
            <person name="Kozik A."/>
            <person name="Arikit S."/>
            <person name="Song C."/>
            <person name="Xia L."/>
            <person name="Froenicke L."/>
            <person name="Lavelle D.O."/>
            <person name="Truco M.J."/>
            <person name="Xia R."/>
            <person name="Zhu S."/>
            <person name="Xu C."/>
            <person name="Xu H."/>
            <person name="Xu X."/>
            <person name="Cox K."/>
            <person name="Korf I."/>
            <person name="Meyers B.C."/>
            <person name="Michelmore R.W."/>
        </authorList>
    </citation>
    <scope>NUCLEOTIDE SEQUENCE [LARGE SCALE GENOMIC DNA]</scope>
    <source>
        <strain evidence="2">cv. Salinas</strain>
        <tissue evidence="1">Seedlings</tissue>
    </source>
</reference>
<dbReference type="AlphaFoldDB" id="A0A9R1UKP6"/>
<comment type="caution">
    <text evidence="1">The sequence shown here is derived from an EMBL/GenBank/DDBJ whole genome shotgun (WGS) entry which is preliminary data.</text>
</comment>
<keyword evidence="2" id="KW-1185">Reference proteome</keyword>
<organism evidence="1 2">
    <name type="scientific">Lactuca sativa</name>
    <name type="common">Garden lettuce</name>
    <dbReference type="NCBI Taxonomy" id="4236"/>
    <lineage>
        <taxon>Eukaryota</taxon>
        <taxon>Viridiplantae</taxon>
        <taxon>Streptophyta</taxon>
        <taxon>Embryophyta</taxon>
        <taxon>Tracheophyta</taxon>
        <taxon>Spermatophyta</taxon>
        <taxon>Magnoliopsida</taxon>
        <taxon>eudicotyledons</taxon>
        <taxon>Gunneridae</taxon>
        <taxon>Pentapetalae</taxon>
        <taxon>asterids</taxon>
        <taxon>campanulids</taxon>
        <taxon>Asterales</taxon>
        <taxon>Asteraceae</taxon>
        <taxon>Cichorioideae</taxon>
        <taxon>Cichorieae</taxon>
        <taxon>Lactucinae</taxon>
        <taxon>Lactuca</taxon>
    </lineage>
</organism>
<evidence type="ECO:0000313" key="1">
    <source>
        <dbReference type="EMBL" id="KAJ0188730.1"/>
    </source>
</evidence>